<sequence length="1086" mass="110460">MAIEANPRLNNVMLVLTGSEFLQANEDQARKAAKLIHVHSKDWLAYAEVLEQTVLGASRGLPPKVGDAYSRAMNLFVDDGGRNYLKEFAAQLKGIAEGRDKTALNIIESKWQLIAELVQLLIELFVLAVMSVFSGGATAGDMAVARAKARLRILLILDLLMRRTHLMPSLSEAFEEAFASFAVRLALIVGGPHGLKPKGFDWKQIAQDGVFGAFAGLFAHLLPGLANKLKDLVKKFDRHSPFDSKNLTTDVGSKVGKPGAQGGGRNVLPDTYKGTGGLPGSHTTPKSTVNTVAQTGVNAAEAFTVEGLAEGLAESLGGGLFNGQWAWSWDTLAGAGMSGATMQGLALGAGGLGALIGQKFNLNNISAALSAGVNPKTGTGPSVTGGPRLTSGTGGTPTAAGGKGVPTAGQSDVTPVEAQEDVPTPDIGTGKPVVTTVSSDTHVPTVGGATGPADAHTGAGGRPATSNRPVTTSAGPADEESHTAPRPDTVEQSGSDGEPALGVPVGSGHTSDTHVTSPADRAQPPVTTSGPTADPLDTTAPAATTTPVSAVTTTAGPASAAGAPGSADTAPTAAPEASVFPQPSGSTGGIQPQTPTTSPGTPASATPAAATLTGSGPATTEATGGRPHTPAVTAQSNGTAADQTAEGPSTAPPAARQAEHEAWQRLFDAHPDEHRTLLDELTAHRDGIAPTQEEIDLRQAVSAQLAALPGVTVTLDDGADFGHYAAAATLMDSLSGLGYPGPFTVVAPQTAWDRLTPLLPQHLEQRVDRRSRTSSMDATGADAPAHGSTELPGDLLVPVQDADRHAVPGWAELHDADDALSALAALPPTDSGGLLLGPGPMRRLSAVVGQSRLTAILGLASTLQQMADHHLDDPSHSGDRHLNATAVTISPDQLTRLREAVTAQRAQRITAVRQAAEHAPAPTPEQVAFLAGTVRRSLPPGTRLRTSFGTPAAQRDLPFSAPTVSERDTGSVTRPATSSPLTTSVDLETDSDSDAVSLVDSTDGTRINTRDTEYSDARDGLPPVPSGSVGGGRRVGPPVLPPSGGLPPVPSGSVGGGRRVGPPVLPPSGGLPPVPSGSVGGGRRVG</sequence>
<feature type="region of interest" description="Disordered" evidence="1">
    <location>
        <begin position="764"/>
        <end position="792"/>
    </location>
</feature>
<accession>A0ABV9B7U3</accession>
<feature type="compositionally biased region" description="Polar residues" evidence="1">
    <location>
        <begin position="632"/>
        <end position="642"/>
    </location>
</feature>
<feature type="compositionally biased region" description="Low complexity" evidence="1">
    <location>
        <begin position="396"/>
        <end position="409"/>
    </location>
</feature>
<feature type="compositionally biased region" description="Pro residues" evidence="1">
    <location>
        <begin position="1038"/>
        <end position="1050"/>
    </location>
</feature>
<feature type="compositionally biased region" description="Polar residues" evidence="1">
    <location>
        <begin position="970"/>
        <end position="986"/>
    </location>
</feature>
<reference evidence="3" key="1">
    <citation type="journal article" date="2019" name="Int. J. Syst. Evol. Microbiol.">
        <title>The Global Catalogue of Microorganisms (GCM) 10K type strain sequencing project: providing services to taxonomists for standard genome sequencing and annotation.</title>
        <authorList>
            <consortium name="The Broad Institute Genomics Platform"/>
            <consortium name="The Broad Institute Genome Sequencing Center for Infectious Disease"/>
            <person name="Wu L."/>
            <person name="Ma J."/>
        </authorList>
    </citation>
    <scope>NUCLEOTIDE SEQUENCE [LARGE SCALE GENOMIC DNA]</scope>
    <source>
        <strain evidence="3">CGMCC 4.7177</strain>
    </source>
</reference>
<feature type="non-terminal residue" evidence="2">
    <location>
        <position position="1086"/>
    </location>
</feature>
<feature type="compositionally biased region" description="Basic and acidic residues" evidence="1">
    <location>
        <begin position="479"/>
        <end position="489"/>
    </location>
</feature>
<feature type="compositionally biased region" description="Polar residues" evidence="1">
    <location>
        <begin position="464"/>
        <end position="474"/>
    </location>
</feature>
<name>A0ABV9B7U3_9ACTN</name>
<protein>
    <submittedName>
        <fullName evidence="2">Uncharacterized protein</fullName>
    </submittedName>
</protein>
<keyword evidence="3" id="KW-1185">Reference proteome</keyword>
<feature type="region of interest" description="Disordered" evidence="1">
    <location>
        <begin position="247"/>
        <end position="266"/>
    </location>
</feature>
<gene>
    <name evidence="2" type="ORF">ACFPIH_54475</name>
</gene>
<feature type="compositionally biased region" description="Low complexity" evidence="1">
    <location>
        <begin position="589"/>
        <end position="620"/>
    </location>
</feature>
<evidence type="ECO:0000313" key="3">
    <source>
        <dbReference type="Proteomes" id="UP001595839"/>
    </source>
</evidence>
<dbReference type="Proteomes" id="UP001595839">
    <property type="component" value="Unassembled WGS sequence"/>
</dbReference>
<comment type="caution">
    <text evidence="2">The sequence shown here is derived from an EMBL/GenBank/DDBJ whole genome shotgun (WGS) entry which is preliminary data.</text>
</comment>
<evidence type="ECO:0000313" key="2">
    <source>
        <dbReference type="EMBL" id="MFC4508298.1"/>
    </source>
</evidence>
<feature type="compositionally biased region" description="Low complexity" evidence="1">
    <location>
        <begin position="531"/>
        <end position="575"/>
    </location>
</feature>
<evidence type="ECO:0000256" key="1">
    <source>
        <dbReference type="SAM" id="MobiDB-lite"/>
    </source>
</evidence>
<feature type="compositionally biased region" description="Basic and acidic residues" evidence="1">
    <location>
        <begin position="1008"/>
        <end position="1019"/>
    </location>
</feature>
<organism evidence="2 3">
    <name type="scientific">Streptomyces vulcanius</name>
    <dbReference type="NCBI Taxonomy" id="1441876"/>
    <lineage>
        <taxon>Bacteria</taxon>
        <taxon>Bacillati</taxon>
        <taxon>Actinomycetota</taxon>
        <taxon>Actinomycetes</taxon>
        <taxon>Kitasatosporales</taxon>
        <taxon>Streptomycetaceae</taxon>
        <taxon>Streptomyces</taxon>
    </lineage>
</organism>
<feature type="region of interest" description="Disordered" evidence="1">
    <location>
        <begin position="375"/>
        <end position="657"/>
    </location>
</feature>
<feature type="compositionally biased region" description="Pro residues" evidence="1">
    <location>
        <begin position="1063"/>
        <end position="1075"/>
    </location>
</feature>
<feature type="region of interest" description="Disordered" evidence="1">
    <location>
        <begin position="938"/>
        <end position="1086"/>
    </location>
</feature>
<dbReference type="EMBL" id="JBHSFK010000075">
    <property type="protein sequence ID" value="MFC4508298.1"/>
    <property type="molecule type" value="Genomic_DNA"/>
</dbReference>
<proteinExistence type="predicted"/>